<dbReference type="PATRIC" id="fig|1317121.7.peg.2063"/>
<dbReference type="Proteomes" id="UP000036938">
    <property type="component" value="Unassembled WGS sequence"/>
</dbReference>
<dbReference type="EMBL" id="AQQZ01000003">
    <property type="protein sequence ID" value="KNG94050.1"/>
    <property type="molecule type" value="Genomic_DNA"/>
</dbReference>
<dbReference type="Pfam" id="PF13412">
    <property type="entry name" value="HTH_24"/>
    <property type="match status" value="1"/>
</dbReference>
<dbReference type="InterPro" id="IPR019888">
    <property type="entry name" value="Tscrpt_reg_AsnC-like"/>
</dbReference>
<dbReference type="SUPFAM" id="SSF54909">
    <property type="entry name" value="Dimeric alpha+beta barrel"/>
    <property type="match status" value="1"/>
</dbReference>
<dbReference type="CDD" id="cd00090">
    <property type="entry name" value="HTH_ARSR"/>
    <property type="match status" value="1"/>
</dbReference>
<dbReference type="InterPro" id="IPR011008">
    <property type="entry name" value="Dimeric_a/b-barrel"/>
</dbReference>
<dbReference type="GO" id="GO:0043200">
    <property type="term" value="P:response to amino acid"/>
    <property type="evidence" value="ECO:0007669"/>
    <property type="project" value="TreeGrafter"/>
</dbReference>
<evidence type="ECO:0000313" key="5">
    <source>
        <dbReference type="EMBL" id="KNG94050.1"/>
    </source>
</evidence>
<dbReference type="Pfam" id="PF01037">
    <property type="entry name" value="AsnC_trans_reg"/>
    <property type="match status" value="1"/>
</dbReference>
<dbReference type="InterPro" id="IPR011991">
    <property type="entry name" value="ArsR-like_HTH"/>
</dbReference>
<dbReference type="SUPFAM" id="SSF46785">
    <property type="entry name" value="Winged helix' DNA-binding domain"/>
    <property type="match status" value="1"/>
</dbReference>
<dbReference type="OrthoDB" id="7847328at2"/>
<keyword evidence="1" id="KW-0805">Transcription regulation</keyword>
<feature type="domain" description="HTH asnC-type" evidence="4">
    <location>
        <begin position="5"/>
        <end position="66"/>
    </location>
</feature>
<protein>
    <submittedName>
        <fullName evidence="5">Transcriptional regulator</fullName>
    </submittedName>
</protein>
<keyword evidence="3" id="KW-0804">Transcription</keyword>
<dbReference type="Gene3D" id="3.30.70.920">
    <property type="match status" value="1"/>
</dbReference>
<organism evidence="5 6">
    <name type="scientific">Pseudaestuariivita atlantica</name>
    <dbReference type="NCBI Taxonomy" id="1317121"/>
    <lineage>
        <taxon>Bacteria</taxon>
        <taxon>Pseudomonadati</taxon>
        <taxon>Pseudomonadota</taxon>
        <taxon>Alphaproteobacteria</taxon>
        <taxon>Rhodobacterales</taxon>
        <taxon>Paracoccaceae</taxon>
        <taxon>Pseudaestuariivita</taxon>
    </lineage>
</organism>
<sequence length="153" mass="17337">MTEDIDEFDRRILRHLQRDATLSMDALAEAAGLSRNACWRRVKQMEARGIIRDRVTRVDPAAVGFGLQAMVLVRAGQHAPDWLDRFQRAVRAIPEIQTAHRMAGDLDYVLHLRVRDMGDYDRVYKALIARVPLADVSASFVMEAIKDDPALPV</sequence>
<dbReference type="InterPro" id="IPR036388">
    <property type="entry name" value="WH-like_DNA-bd_sf"/>
</dbReference>
<keyword evidence="2" id="KW-0238">DNA-binding</keyword>
<evidence type="ECO:0000256" key="1">
    <source>
        <dbReference type="ARBA" id="ARBA00023015"/>
    </source>
</evidence>
<dbReference type="RefSeq" id="WP_050530192.1">
    <property type="nucleotide sequence ID" value="NZ_AQQZ01000003.1"/>
</dbReference>
<evidence type="ECO:0000259" key="4">
    <source>
        <dbReference type="PROSITE" id="PS50956"/>
    </source>
</evidence>
<comment type="caution">
    <text evidence="5">The sequence shown here is derived from an EMBL/GenBank/DDBJ whole genome shotgun (WGS) entry which is preliminary data.</text>
</comment>
<reference evidence="5 6" key="1">
    <citation type="journal article" date="2015" name="Int. J. Syst. Evol. Microbiol.">
        <title>Aestuariivita atlantica sp. nov., isolated from deep sea sediment of the Atlantic Ocean.</title>
        <authorList>
            <person name="Li G."/>
            <person name="Lai Q."/>
            <person name="Du Y."/>
            <person name="Liu X."/>
            <person name="Sun F."/>
            <person name="Shao Z."/>
        </authorList>
    </citation>
    <scope>NUCLEOTIDE SEQUENCE [LARGE SCALE GENOMIC DNA]</scope>
    <source>
        <strain evidence="5 6">22II-S11-z3</strain>
    </source>
</reference>
<evidence type="ECO:0000313" key="6">
    <source>
        <dbReference type="Proteomes" id="UP000036938"/>
    </source>
</evidence>
<evidence type="ECO:0000256" key="2">
    <source>
        <dbReference type="ARBA" id="ARBA00023125"/>
    </source>
</evidence>
<dbReference type="PANTHER" id="PTHR30154">
    <property type="entry name" value="LEUCINE-RESPONSIVE REGULATORY PROTEIN"/>
    <property type="match status" value="1"/>
</dbReference>
<proteinExistence type="predicted"/>
<dbReference type="InterPro" id="IPR000485">
    <property type="entry name" value="AsnC-type_HTH_dom"/>
</dbReference>
<dbReference type="PROSITE" id="PS50956">
    <property type="entry name" value="HTH_ASNC_2"/>
    <property type="match status" value="1"/>
</dbReference>
<dbReference type="GO" id="GO:0006355">
    <property type="term" value="P:regulation of DNA-templated transcription"/>
    <property type="evidence" value="ECO:0007669"/>
    <property type="project" value="UniProtKB-ARBA"/>
</dbReference>
<name>A0A0L1JQP2_9RHOB</name>
<keyword evidence="6" id="KW-1185">Reference proteome</keyword>
<dbReference type="AlphaFoldDB" id="A0A0L1JQP2"/>
<dbReference type="GO" id="GO:0043565">
    <property type="term" value="F:sequence-specific DNA binding"/>
    <property type="evidence" value="ECO:0007669"/>
    <property type="project" value="InterPro"/>
</dbReference>
<dbReference type="InterPro" id="IPR019887">
    <property type="entry name" value="Tscrpt_reg_AsnC/Lrp_C"/>
</dbReference>
<dbReference type="GO" id="GO:0005829">
    <property type="term" value="C:cytosol"/>
    <property type="evidence" value="ECO:0007669"/>
    <property type="project" value="TreeGrafter"/>
</dbReference>
<dbReference type="Gene3D" id="1.10.10.10">
    <property type="entry name" value="Winged helix-like DNA-binding domain superfamily/Winged helix DNA-binding domain"/>
    <property type="match status" value="1"/>
</dbReference>
<gene>
    <name evidence="5" type="ORF">ATO11_07295</name>
</gene>
<dbReference type="InterPro" id="IPR036390">
    <property type="entry name" value="WH_DNA-bd_sf"/>
</dbReference>
<dbReference type="PANTHER" id="PTHR30154:SF17">
    <property type="entry name" value="DNA-BINDING TRANSCRIPTIONAL ACTIVATOR DECR"/>
    <property type="match status" value="1"/>
</dbReference>
<dbReference type="SMART" id="SM00344">
    <property type="entry name" value="HTH_ASNC"/>
    <property type="match status" value="1"/>
</dbReference>
<dbReference type="PRINTS" id="PR00033">
    <property type="entry name" value="HTHASNC"/>
</dbReference>
<accession>A0A0L1JQP2</accession>
<evidence type="ECO:0000256" key="3">
    <source>
        <dbReference type="ARBA" id="ARBA00023163"/>
    </source>
</evidence>